<dbReference type="SUPFAM" id="SSF48576">
    <property type="entry name" value="Terpenoid synthases"/>
    <property type="match status" value="1"/>
</dbReference>
<keyword evidence="2" id="KW-1185">Reference proteome</keyword>
<dbReference type="Proteomes" id="UP001595528">
    <property type="component" value="Unassembled WGS sequence"/>
</dbReference>
<comment type="caution">
    <text evidence="1">The sequence shown here is derived from an EMBL/GenBank/DDBJ whole genome shotgun (WGS) entry which is preliminary data.</text>
</comment>
<protein>
    <submittedName>
        <fullName evidence="1">Phytoene/squalene synthase family protein</fullName>
    </submittedName>
</protein>
<evidence type="ECO:0000313" key="1">
    <source>
        <dbReference type="EMBL" id="MFC3226685.1"/>
    </source>
</evidence>
<dbReference type="PANTHER" id="PTHR31480">
    <property type="entry name" value="BIFUNCTIONAL LYCOPENE CYCLASE/PHYTOENE SYNTHASE"/>
    <property type="match status" value="1"/>
</dbReference>
<dbReference type="Gene3D" id="1.10.600.10">
    <property type="entry name" value="Farnesyl Diphosphate Synthase"/>
    <property type="match status" value="1"/>
</dbReference>
<dbReference type="InterPro" id="IPR002060">
    <property type="entry name" value="Squ/phyt_synthse"/>
</dbReference>
<dbReference type="RefSeq" id="WP_379898777.1">
    <property type="nucleotide sequence ID" value="NZ_JBHRTR010000015.1"/>
</dbReference>
<gene>
    <name evidence="1" type="ORF">ACFOGJ_05545</name>
</gene>
<organism evidence="1 2">
    <name type="scientific">Marinibaculum pumilum</name>
    <dbReference type="NCBI Taxonomy" id="1766165"/>
    <lineage>
        <taxon>Bacteria</taxon>
        <taxon>Pseudomonadati</taxon>
        <taxon>Pseudomonadota</taxon>
        <taxon>Alphaproteobacteria</taxon>
        <taxon>Rhodospirillales</taxon>
        <taxon>Rhodospirillaceae</taxon>
        <taxon>Marinibaculum</taxon>
    </lineage>
</organism>
<dbReference type="InterPro" id="IPR008949">
    <property type="entry name" value="Isoprenoid_synthase_dom_sf"/>
</dbReference>
<reference evidence="2" key="1">
    <citation type="journal article" date="2019" name="Int. J. Syst. Evol. Microbiol.">
        <title>The Global Catalogue of Microorganisms (GCM) 10K type strain sequencing project: providing services to taxonomists for standard genome sequencing and annotation.</title>
        <authorList>
            <consortium name="The Broad Institute Genomics Platform"/>
            <consortium name="The Broad Institute Genome Sequencing Center for Infectious Disease"/>
            <person name="Wu L."/>
            <person name="Ma J."/>
        </authorList>
    </citation>
    <scope>NUCLEOTIDE SEQUENCE [LARGE SCALE GENOMIC DNA]</scope>
    <source>
        <strain evidence="2">KCTC 42964</strain>
    </source>
</reference>
<dbReference type="Pfam" id="PF00494">
    <property type="entry name" value="SQS_PSY"/>
    <property type="match status" value="1"/>
</dbReference>
<evidence type="ECO:0000313" key="2">
    <source>
        <dbReference type="Proteomes" id="UP001595528"/>
    </source>
</evidence>
<name>A0ABV7KWK7_9PROT</name>
<sequence>MTAATPPADSADAAHCAELLHRGDRDRWLTALFAPEGARRDALMALYAWNLEVARIPDTVSEGIIGQMRLQWWRETVEGIYADTPRAQPIARALHRAVRLGGLPASAFEAMLEARERDVAAEAPADMAALERYVADTAGQLSALAAQCLDAAEAAPAAAAAGNAYGLAGLIKALPWHAERGRVYLPVAELRANGVVADNVVHRANPPGLYTVIAAVAERAAAQLDASRTALAALPPGLRRRALPAMLPAALAAQDLARLRAARFDPERPRAHASPLRRQLRLLRSGLLRRP</sequence>
<dbReference type="EMBL" id="JBHRTR010000015">
    <property type="protein sequence ID" value="MFC3226685.1"/>
    <property type="molecule type" value="Genomic_DNA"/>
</dbReference>
<proteinExistence type="predicted"/>
<accession>A0ABV7KWK7</accession>